<dbReference type="EMBL" id="MUJZ01047529">
    <property type="protein sequence ID" value="OTF74351.1"/>
    <property type="molecule type" value="Genomic_DNA"/>
</dbReference>
<accession>A0A1Y3B0N3</accession>
<dbReference type="Proteomes" id="UP000194236">
    <property type="component" value="Unassembled WGS sequence"/>
</dbReference>
<dbReference type="SUPFAM" id="SSF50044">
    <property type="entry name" value="SH3-domain"/>
    <property type="match status" value="1"/>
</dbReference>
<evidence type="ECO:0000256" key="2">
    <source>
        <dbReference type="PROSITE-ProRule" id="PRU00192"/>
    </source>
</evidence>
<keyword evidence="5" id="KW-1185">Reference proteome</keyword>
<gene>
    <name evidence="4" type="ORF">BLA29_013036</name>
</gene>
<protein>
    <submittedName>
        <fullName evidence="4">SH3 and cysteine-rich domain-containing protein</fullName>
    </submittedName>
</protein>
<feature type="non-terminal residue" evidence="4">
    <location>
        <position position="127"/>
    </location>
</feature>
<dbReference type="InterPro" id="IPR036028">
    <property type="entry name" value="SH3-like_dom_sf"/>
</dbReference>
<evidence type="ECO:0000259" key="3">
    <source>
        <dbReference type="PROSITE" id="PS50002"/>
    </source>
</evidence>
<name>A0A1Y3B0N3_EURMA</name>
<proteinExistence type="predicted"/>
<dbReference type="Gene3D" id="2.30.30.40">
    <property type="entry name" value="SH3 Domains"/>
    <property type="match status" value="1"/>
</dbReference>
<keyword evidence="1 2" id="KW-0728">SH3 domain</keyword>
<evidence type="ECO:0000256" key="1">
    <source>
        <dbReference type="ARBA" id="ARBA00022443"/>
    </source>
</evidence>
<organism evidence="4 5">
    <name type="scientific">Euroglyphus maynei</name>
    <name type="common">Mayne's house dust mite</name>
    <dbReference type="NCBI Taxonomy" id="6958"/>
    <lineage>
        <taxon>Eukaryota</taxon>
        <taxon>Metazoa</taxon>
        <taxon>Ecdysozoa</taxon>
        <taxon>Arthropoda</taxon>
        <taxon>Chelicerata</taxon>
        <taxon>Arachnida</taxon>
        <taxon>Acari</taxon>
        <taxon>Acariformes</taxon>
        <taxon>Sarcoptiformes</taxon>
        <taxon>Astigmata</taxon>
        <taxon>Psoroptidia</taxon>
        <taxon>Analgoidea</taxon>
        <taxon>Pyroglyphidae</taxon>
        <taxon>Pyroglyphinae</taxon>
        <taxon>Euroglyphus</taxon>
    </lineage>
</organism>
<feature type="domain" description="SH3" evidence="3">
    <location>
        <begin position="31"/>
        <end position="92"/>
    </location>
</feature>
<comment type="caution">
    <text evidence="4">The sequence shown here is derived from an EMBL/GenBank/DDBJ whole genome shotgun (WGS) entry which is preliminary data.</text>
</comment>
<evidence type="ECO:0000313" key="4">
    <source>
        <dbReference type="EMBL" id="OTF74351.1"/>
    </source>
</evidence>
<dbReference type="AlphaFoldDB" id="A0A1Y3B0N3"/>
<evidence type="ECO:0000313" key="5">
    <source>
        <dbReference type="Proteomes" id="UP000194236"/>
    </source>
</evidence>
<sequence length="127" mass="14949">MMNKEQGCEEAAAELRIQIESKIDQQILESKMIEEMISKYSVTSEIPNVMSLRQGDRIYVVERVNQDWWFVRKKITKEFGFVPAEFITDEISYTLQLDDTLKEFMETEEQVAEHITIRKKAPEIIEA</sequence>
<dbReference type="SMART" id="SM00326">
    <property type="entry name" value="SH3"/>
    <property type="match status" value="1"/>
</dbReference>
<dbReference type="Pfam" id="PF00018">
    <property type="entry name" value="SH3_1"/>
    <property type="match status" value="1"/>
</dbReference>
<reference evidence="4 5" key="1">
    <citation type="submission" date="2017-03" db="EMBL/GenBank/DDBJ databases">
        <title>Genome Survey of Euroglyphus maynei.</title>
        <authorList>
            <person name="Arlian L.G."/>
            <person name="Morgan M.S."/>
            <person name="Rider S.D."/>
        </authorList>
    </citation>
    <scope>NUCLEOTIDE SEQUENCE [LARGE SCALE GENOMIC DNA]</scope>
    <source>
        <strain evidence="4">Arlian Lab</strain>
        <tissue evidence="4">Whole body</tissue>
    </source>
</reference>
<dbReference type="InterPro" id="IPR001452">
    <property type="entry name" value="SH3_domain"/>
</dbReference>
<dbReference type="OrthoDB" id="6426872at2759"/>
<dbReference type="PROSITE" id="PS50002">
    <property type="entry name" value="SH3"/>
    <property type="match status" value="1"/>
</dbReference>